<evidence type="ECO:0000313" key="2">
    <source>
        <dbReference type="Proteomes" id="UP000515211"/>
    </source>
</evidence>
<dbReference type="AlphaFoldDB" id="A0A9C6WHG3"/>
<reference evidence="3" key="2">
    <citation type="submission" date="2025-08" db="UniProtKB">
        <authorList>
            <consortium name="RefSeq"/>
        </authorList>
    </citation>
    <scope>IDENTIFICATION</scope>
    <source>
        <tissue evidence="3">Whole plant</tissue>
    </source>
</reference>
<protein>
    <submittedName>
        <fullName evidence="3">Uncharacterized protein LOC127746475 isoform X2</fullName>
    </submittedName>
</protein>
<feature type="region of interest" description="Disordered" evidence="1">
    <location>
        <begin position="1"/>
        <end position="25"/>
    </location>
</feature>
<evidence type="ECO:0000313" key="3">
    <source>
        <dbReference type="RefSeq" id="XP_052115787.1"/>
    </source>
</evidence>
<keyword evidence="2" id="KW-1185">Reference proteome</keyword>
<evidence type="ECO:0000256" key="1">
    <source>
        <dbReference type="SAM" id="MobiDB-lite"/>
    </source>
</evidence>
<dbReference type="Proteomes" id="UP000515211">
    <property type="component" value="Chromosome 4"/>
</dbReference>
<reference evidence="2" key="1">
    <citation type="journal article" date="2016" name="Nat. Genet.">
        <title>The genome sequences of Arachis duranensis and Arachis ipaensis, the diploid ancestors of cultivated peanut.</title>
        <authorList>
            <person name="Bertioli D.J."/>
            <person name="Cannon S.B."/>
            <person name="Froenicke L."/>
            <person name="Huang G."/>
            <person name="Farmer A.D."/>
            <person name="Cannon E.K."/>
            <person name="Liu X."/>
            <person name="Gao D."/>
            <person name="Clevenger J."/>
            <person name="Dash S."/>
            <person name="Ren L."/>
            <person name="Moretzsohn M.C."/>
            <person name="Shirasawa K."/>
            <person name="Huang W."/>
            <person name="Vidigal B."/>
            <person name="Abernathy B."/>
            <person name="Chu Y."/>
            <person name="Niederhuth C.E."/>
            <person name="Umale P."/>
            <person name="Araujo A.C."/>
            <person name="Kozik A."/>
            <person name="Kim K.D."/>
            <person name="Burow M.D."/>
            <person name="Varshney R.K."/>
            <person name="Wang X."/>
            <person name="Zhang X."/>
            <person name="Barkley N."/>
            <person name="Guimaraes P.M."/>
            <person name="Isobe S."/>
            <person name="Guo B."/>
            <person name="Liao B."/>
            <person name="Stalker H.T."/>
            <person name="Schmitz R.J."/>
            <person name="Scheffler B.E."/>
            <person name="Leal-Bertioli S.C."/>
            <person name="Xun X."/>
            <person name="Jackson S.A."/>
            <person name="Michelmore R."/>
            <person name="Ozias-Akins P."/>
        </authorList>
    </citation>
    <scope>NUCLEOTIDE SEQUENCE [LARGE SCALE GENOMIC DNA]</scope>
    <source>
        <strain evidence="2">cv. V14167</strain>
    </source>
</reference>
<dbReference type="GeneID" id="127746475"/>
<proteinExistence type="predicted"/>
<dbReference type="RefSeq" id="XP_052115787.1">
    <property type="nucleotide sequence ID" value="XM_052259827.1"/>
</dbReference>
<gene>
    <name evidence="3" type="primary">LOC127746475</name>
</gene>
<organism evidence="2 3">
    <name type="scientific">Arachis duranensis</name>
    <name type="common">Wild peanut</name>
    <dbReference type="NCBI Taxonomy" id="130453"/>
    <lineage>
        <taxon>Eukaryota</taxon>
        <taxon>Viridiplantae</taxon>
        <taxon>Streptophyta</taxon>
        <taxon>Embryophyta</taxon>
        <taxon>Tracheophyta</taxon>
        <taxon>Spermatophyta</taxon>
        <taxon>Magnoliopsida</taxon>
        <taxon>eudicotyledons</taxon>
        <taxon>Gunneridae</taxon>
        <taxon>Pentapetalae</taxon>
        <taxon>rosids</taxon>
        <taxon>fabids</taxon>
        <taxon>Fabales</taxon>
        <taxon>Fabaceae</taxon>
        <taxon>Papilionoideae</taxon>
        <taxon>50 kb inversion clade</taxon>
        <taxon>dalbergioids sensu lato</taxon>
        <taxon>Dalbergieae</taxon>
        <taxon>Pterocarpus clade</taxon>
        <taxon>Arachis</taxon>
    </lineage>
</organism>
<accession>A0A9C6WHG3</accession>
<sequence>MIVDAFSSQKRHPHPSPYFGRGQRLDPTRITPKTPTLGCASLTIMATWYPAAVVCFSDWLRIRSHVSELVPKRAPFPDLIYLRFEVSTMLLHGHYFQKCDLHHFQPLTTSPCPLPCPFVVRHCPSLFETLLSFTALARFSFNLGLTRFCMLNSSDQLSTIRILISNDARCFFLFASQIVATCSHRLQSH</sequence>
<name>A0A9C6WHG3_ARADU</name>